<evidence type="ECO:0000256" key="4">
    <source>
        <dbReference type="ARBA" id="ARBA00023239"/>
    </source>
</evidence>
<dbReference type="InterPro" id="IPR007115">
    <property type="entry name" value="6-PTP_synth/QueD"/>
</dbReference>
<dbReference type="PANTHER" id="PTHR12589">
    <property type="entry name" value="PYRUVOYL TETRAHYDROBIOPTERIN SYNTHASE"/>
    <property type="match status" value="1"/>
</dbReference>
<keyword evidence="2" id="KW-0479">Metal-binding</keyword>
<dbReference type="PATRIC" id="fig|1227492.4.peg.2111"/>
<dbReference type="Proteomes" id="UP000011693">
    <property type="component" value="Unassembled WGS sequence"/>
</dbReference>
<dbReference type="Pfam" id="PF01242">
    <property type="entry name" value="PTPS"/>
    <property type="match status" value="1"/>
</dbReference>
<dbReference type="SUPFAM" id="SSF55620">
    <property type="entry name" value="Tetrahydrobiopterin biosynthesis enzymes-like"/>
    <property type="match status" value="1"/>
</dbReference>
<reference evidence="5 6" key="1">
    <citation type="journal article" date="2014" name="PLoS Genet.">
        <title>Phylogenetically driven sequencing of extremely halophilic archaea reveals strategies for static and dynamic osmo-response.</title>
        <authorList>
            <person name="Becker E.A."/>
            <person name="Seitzer P.M."/>
            <person name="Tritt A."/>
            <person name="Larsen D."/>
            <person name="Krusor M."/>
            <person name="Yao A.I."/>
            <person name="Wu D."/>
            <person name="Madern D."/>
            <person name="Eisen J.A."/>
            <person name="Darling A.E."/>
            <person name="Facciotti M.T."/>
        </authorList>
    </citation>
    <scope>NUCLEOTIDE SEQUENCE [LARGE SCALE GENOMIC DNA]</scope>
    <source>
        <strain evidence="5 6">JCM 10990</strain>
    </source>
</reference>
<dbReference type="OrthoDB" id="6529at2157"/>
<evidence type="ECO:0000256" key="3">
    <source>
        <dbReference type="ARBA" id="ARBA00022833"/>
    </source>
</evidence>
<keyword evidence="4" id="KW-0456">Lyase</keyword>
<comment type="cofactor">
    <cofactor evidence="1">
        <name>Zn(2+)</name>
        <dbReference type="ChEBI" id="CHEBI:29105"/>
    </cofactor>
</comment>
<dbReference type="GO" id="GO:0016829">
    <property type="term" value="F:lyase activity"/>
    <property type="evidence" value="ECO:0007669"/>
    <property type="project" value="UniProtKB-KW"/>
</dbReference>
<evidence type="ECO:0000256" key="2">
    <source>
        <dbReference type="ARBA" id="ARBA00022723"/>
    </source>
</evidence>
<evidence type="ECO:0000313" key="5">
    <source>
        <dbReference type="EMBL" id="ELY99021.1"/>
    </source>
</evidence>
<keyword evidence="3" id="KW-0862">Zinc</keyword>
<evidence type="ECO:0000313" key="6">
    <source>
        <dbReference type="Proteomes" id="UP000011693"/>
    </source>
</evidence>
<protein>
    <submittedName>
        <fullName evidence="5">6-pyruvoyl-tetrahydropterin synthase</fullName>
    </submittedName>
</protein>
<dbReference type="AlphaFoldDB" id="M0AL33"/>
<keyword evidence="6" id="KW-1185">Reference proteome</keyword>
<proteinExistence type="predicted"/>
<dbReference type="GO" id="GO:0046872">
    <property type="term" value="F:metal ion binding"/>
    <property type="evidence" value="ECO:0007669"/>
    <property type="project" value="UniProtKB-KW"/>
</dbReference>
<dbReference type="PANTHER" id="PTHR12589:SF7">
    <property type="entry name" value="6-PYRUVOYL TETRAHYDROBIOPTERIN SYNTHASE"/>
    <property type="match status" value="1"/>
</dbReference>
<comment type="caution">
    <text evidence="5">The sequence shown here is derived from an EMBL/GenBank/DDBJ whole genome shotgun (WGS) entry which is preliminary data.</text>
</comment>
<dbReference type="STRING" id="1227492.C482_10706"/>
<accession>M0AL33</accession>
<dbReference type="InterPro" id="IPR038418">
    <property type="entry name" value="6-PTP_synth/QueD_sf"/>
</dbReference>
<sequence>MYAVSVSRPVIAQHALTVPDPGPEGELHSHHFTVEATLRGSELDAHEYLVDIDDLAAAMDRTAAFYSDQTLNDLPTFEDTNPSAERFARVFGDRLLESLSHPETVTELRIEVQEDDIARVAHERAL</sequence>
<name>M0AL33_9EURY</name>
<organism evidence="5 6">
    <name type="scientific">Natrialba chahannaoensis JCM 10990</name>
    <dbReference type="NCBI Taxonomy" id="1227492"/>
    <lineage>
        <taxon>Archaea</taxon>
        <taxon>Methanobacteriati</taxon>
        <taxon>Methanobacteriota</taxon>
        <taxon>Stenosarchaea group</taxon>
        <taxon>Halobacteria</taxon>
        <taxon>Halobacteriales</taxon>
        <taxon>Natrialbaceae</taxon>
        <taxon>Natrialba</taxon>
    </lineage>
</organism>
<dbReference type="EMBL" id="AOIN01000059">
    <property type="protein sequence ID" value="ELY99021.1"/>
    <property type="molecule type" value="Genomic_DNA"/>
</dbReference>
<dbReference type="RefSeq" id="WP_006167573.1">
    <property type="nucleotide sequence ID" value="NZ_AOIN01000059.1"/>
</dbReference>
<evidence type="ECO:0000256" key="1">
    <source>
        <dbReference type="ARBA" id="ARBA00001947"/>
    </source>
</evidence>
<gene>
    <name evidence="5" type="ORF">C482_10706</name>
</gene>
<dbReference type="Gene3D" id="3.30.479.10">
    <property type="entry name" value="6-pyruvoyl tetrahydropterin synthase/QueD"/>
    <property type="match status" value="1"/>
</dbReference>